<dbReference type="InterPro" id="IPR025665">
    <property type="entry name" value="Beta-barrel_OMP_2"/>
</dbReference>
<dbReference type="Pfam" id="PF13568">
    <property type="entry name" value="OMP_b-brl_2"/>
    <property type="match status" value="1"/>
</dbReference>
<proteinExistence type="predicted"/>
<organism evidence="2 3">
    <name type="scientific">Gaoshiqia sediminis</name>
    <dbReference type="NCBI Taxonomy" id="2986998"/>
    <lineage>
        <taxon>Bacteria</taxon>
        <taxon>Pseudomonadati</taxon>
        <taxon>Bacteroidota</taxon>
        <taxon>Bacteroidia</taxon>
        <taxon>Marinilabiliales</taxon>
        <taxon>Prolixibacteraceae</taxon>
        <taxon>Gaoshiqia</taxon>
    </lineage>
</organism>
<dbReference type="AlphaFoldDB" id="A0AA41Y967"/>
<evidence type="ECO:0000259" key="1">
    <source>
        <dbReference type="Pfam" id="PF13568"/>
    </source>
</evidence>
<evidence type="ECO:0000313" key="3">
    <source>
        <dbReference type="Proteomes" id="UP001163821"/>
    </source>
</evidence>
<keyword evidence="3" id="KW-1185">Reference proteome</keyword>
<dbReference type="EMBL" id="JAPAAF010000036">
    <property type="protein sequence ID" value="MCW0484419.1"/>
    <property type="molecule type" value="Genomic_DNA"/>
</dbReference>
<dbReference type="RefSeq" id="WP_282593012.1">
    <property type="nucleotide sequence ID" value="NZ_JAPAAF010000036.1"/>
</dbReference>
<dbReference type="Proteomes" id="UP001163821">
    <property type="component" value="Unassembled WGS sequence"/>
</dbReference>
<comment type="caution">
    <text evidence="2">The sequence shown here is derived from an EMBL/GenBank/DDBJ whole genome shotgun (WGS) entry which is preliminary data.</text>
</comment>
<protein>
    <submittedName>
        <fullName evidence="2">PorT family protein</fullName>
    </submittedName>
</protein>
<evidence type="ECO:0000313" key="2">
    <source>
        <dbReference type="EMBL" id="MCW0484419.1"/>
    </source>
</evidence>
<reference evidence="2" key="1">
    <citation type="submission" date="2022-10" db="EMBL/GenBank/DDBJ databases">
        <title>Gaoshiqiia sediminis gen. nov., sp. nov., isolated from coastal sediment.</title>
        <authorList>
            <person name="Yu W.X."/>
            <person name="Mu D.S."/>
            <person name="Du J.Z."/>
            <person name="Liang Y.Q."/>
        </authorList>
    </citation>
    <scope>NUCLEOTIDE SEQUENCE</scope>
    <source>
        <strain evidence="2">A06</strain>
    </source>
</reference>
<accession>A0AA41Y967</accession>
<feature type="domain" description="Outer membrane protein beta-barrel" evidence="1">
    <location>
        <begin position="21"/>
        <end position="182"/>
    </location>
</feature>
<name>A0AA41Y967_9BACT</name>
<gene>
    <name evidence="2" type="ORF">N2K84_16895</name>
</gene>
<sequence>MKRILFLLAIVLFGISATGQRIGVKAGVSFSNANFEIMDLNLSPEGRTGIHFGFTGEFPLTGTLFLNPGVLFSQKGYKYRFDDEFGLGSFSGKDNMNYLEIPVNLMFKADLKGPKLLLQAGPVFGVGLNGKSFFNGDQEDIEFGGDDDQLDRMDFSLSIGGGLEYGHLQLTVNNAFGLSDITHSNDVHIKHKVFAMSLAYLFGE</sequence>